<dbReference type="Proteomes" id="UP000663864">
    <property type="component" value="Unassembled WGS sequence"/>
</dbReference>
<dbReference type="Pfam" id="PF00226">
    <property type="entry name" value="DnaJ"/>
    <property type="match status" value="1"/>
</dbReference>
<evidence type="ECO:0000256" key="1">
    <source>
        <dbReference type="ARBA" id="ARBA00023186"/>
    </source>
</evidence>
<keyword evidence="10" id="KW-1185">Reference proteome</keyword>
<dbReference type="EMBL" id="CAJNOT010000368">
    <property type="protein sequence ID" value="CAF0957541.1"/>
    <property type="molecule type" value="Genomic_DNA"/>
</dbReference>
<dbReference type="InterPro" id="IPR029827">
    <property type="entry name" value="JDP1-like"/>
</dbReference>
<dbReference type="Proteomes" id="UP000663870">
    <property type="component" value="Unassembled WGS sequence"/>
</dbReference>
<dbReference type="GO" id="GO:0005737">
    <property type="term" value="C:cytoplasm"/>
    <property type="evidence" value="ECO:0007669"/>
    <property type="project" value="TreeGrafter"/>
</dbReference>
<keyword evidence="1" id="KW-0143">Chaperone</keyword>
<evidence type="ECO:0000313" key="3">
    <source>
        <dbReference type="EMBL" id="CAF0932316.1"/>
    </source>
</evidence>
<dbReference type="EMBL" id="CAJNOO010000398">
    <property type="protein sequence ID" value="CAF0932316.1"/>
    <property type="molecule type" value="Genomic_DNA"/>
</dbReference>
<dbReference type="OrthoDB" id="436519at2759"/>
<dbReference type="InterPro" id="IPR036869">
    <property type="entry name" value="J_dom_sf"/>
</dbReference>
<accession>A0A814DP18</accession>
<evidence type="ECO:0000313" key="4">
    <source>
        <dbReference type="EMBL" id="CAF0957541.1"/>
    </source>
</evidence>
<evidence type="ECO:0000313" key="5">
    <source>
        <dbReference type="EMBL" id="CAF1032656.1"/>
    </source>
</evidence>
<dbReference type="EMBL" id="CAJNOL010000643">
    <property type="protein sequence ID" value="CAF1150207.1"/>
    <property type="molecule type" value="Genomic_DNA"/>
</dbReference>
<sequence>MDRVNMDALFTNQRNESDDYYTILGCDELSNKDQIQTEYRIRALQLHPDKNLDNPTAMEQFKKLQEAKEVLCDDVQRKAYNYWRNSHISVPWKTWQSINERSQPF</sequence>
<dbReference type="PANTHER" id="PTHR44500">
    <property type="entry name" value="DNAJ HOMOLOG SUBFAMILY C MEMBER 12"/>
    <property type="match status" value="1"/>
</dbReference>
<protein>
    <recommendedName>
        <fullName evidence="2">J domain-containing protein</fullName>
    </recommendedName>
</protein>
<dbReference type="Proteomes" id="UP000663874">
    <property type="component" value="Unassembled WGS sequence"/>
</dbReference>
<evidence type="ECO:0000313" key="10">
    <source>
        <dbReference type="Proteomes" id="UP000663870"/>
    </source>
</evidence>
<evidence type="ECO:0000313" key="7">
    <source>
        <dbReference type="EMBL" id="CAF4157553.1"/>
    </source>
</evidence>
<evidence type="ECO:0000313" key="8">
    <source>
        <dbReference type="EMBL" id="CAF4163802.1"/>
    </source>
</evidence>
<dbReference type="InterPro" id="IPR001623">
    <property type="entry name" value="DnaJ_domain"/>
</dbReference>
<dbReference type="Proteomes" id="UP000663889">
    <property type="component" value="Unassembled WGS sequence"/>
</dbReference>
<evidence type="ECO:0000313" key="9">
    <source>
        <dbReference type="Proteomes" id="UP000663864"/>
    </source>
</evidence>
<gene>
    <name evidence="7" type="ORF">FNK824_LOCUS34015</name>
    <name evidence="8" type="ORF">JBS370_LOCUS34644</name>
    <name evidence="6" type="ORF">JXQ802_LOCUS21688</name>
    <name evidence="3" type="ORF">RFH988_LOCUS10608</name>
    <name evidence="5" type="ORF">SEV965_LOCUS12396</name>
    <name evidence="4" type="ORF">ZHD862_LOCUS10343</name>
</gene>
<proteinExistence type="predicted"/>
<dbReference type="PROSITE" id="PS50076">
    <property type="entry name" value="DNAJ_2"/>
    <property type="match status" value="1"/>
</dbReference>
<dbReference type="PRINTS" id="PR00625">
    <property type="entry name" value="JDOMAIN"/>
</dbReference>
<dbReference type="CDD" id="cd06257">
    <property type="entry name" value="DnaJ"/>
    <property type="match status" value="1"/>
</dbReference>
<dbReference type="EMBL" id="CAJOBE010012952">
    <property type="protein sequence ID" value="CAF4157553.1"/>
    <property type="molecule type" value="Genomic_DNA"/>
</dbReference>
<dbReference type="SMART" id="SM00271">
    <property type="entry name" value="DnaJ"/>
    <property type="match status" value="1"/>
</dbReference>
<dbReference type="Proteomes" id="UP000663836">
    <property type="component" value="Unassembled WGS sequence"/>
</dbReference>
<dbReference type="EMBL" id="CAJNOU010000560">
    <property type="protein sequence ID" value="CAF1032656.1"/>
    <property type="molecule type" value="Genomic_DNA"/>
</dbReference>
<organism evidence="4 9">
    <name type="scientific">Rotaria sordida</name>
    <dbReference type="NCBI Taxonomy" id="392033"/>
    <lineage>
        <taxon>Eukaryota</taxon>
        <taxon>Metazoa</taxon>
        <taxon>Spiralia</taxon>
        <taxon>Gnathifera</taxon>
        <taxon>Rotifera</taxon>
        <taxon>Eurotatoria</taxon>
        <taxon>Bdelloidea</taxon>
        <taxon>Philodinida</taxon>
        <taxon>Philodinidae</taxon>
        <taxon>Rotaria</taxon>
    </lineage>
</organism>
<dbReference type="AlphaFoldDB" id="A0A814DP18"/>
<comment type="caution">
    <text evidence="4">The sequence shown here is derived from an EMBL/GenBank/DDBJ whole genome shotgun (WGS) entry which is preliminary data.</text>
</comment>
<dbReference type="EMBL" id="CAJOBD010011196">
    <property type="protein sequence ID" value="CAF4163802.1"/>
    <property type="molecule type" value="Genomic_DNA"/>
</dbReference>
<dbReference type="PANTHER" id="PTHR44500:SF1">
    <property type="entry name" value="DNAJ HOMOLOG SUBFAMILY C MEMBER 12"/>
    <property type="match status" value="1"/>
</dbReference>
<reference evidence="4" key="1">
    <citation type="submission" date="2021-02" db="EMBL/GenBank/DDBJ databases">
        <authorList>
            <person name="Nowell W R."/>
        </authorList>
    </citation>
    <scope>NUCLEOTIDE SEQUENCE</scope>
</reference>
<name>A0A814DP18_9BILA</name>
<dbReference type="Proteomes" id="UP000663882">
    <property type="component" value="Unassembled WGS sequence"/>
</dbReference>
<feature type="domain" description="J" evidence="2">
    <location>
        <begin position="19"/>
        <end position="84"/>
    </location>
</feature>
<dbReference type="Gene3D" id="1.10.287.110">
    <property type="entry name" value="DnaJ domain"/>
    <property type="match status" value="1"/>
</dbReference>
<evidence type="ECO:0000259" key="2">
    <source>
        <dbReference type="PROSITE" id="PS50076"/>
    </source>
</evidence>
<dbReference type="SUPFAM" id="SSF46565">
    <property type="entry name" value="Chaperone J-domain"/>
    <property type="match status" value="1"/>
</dbReference>
<evidence type="ECO:0000313" key="6">
    <source>
        <dbReference type="EMBL" id="CAF1150207.1"/>
    </source>
</evidence>